<dbReference type="EMBL" id="CACVKT020009209">
    <property type="protein sequence ID" value="CAC5421129.1"/>
    <property type="molecule type" value="Genomic_DNA"/>
</dbReference>
<protein>
    <submittedName>
        <fullName evidence="2">Uncharacterized protein</fullName>
    </submittedName>
</protein>
<gene>
    <name evidence="2" type="ORF">MCOR_53280</name>
</gene>
<keyword evidence="3" id="KW-1185">Reference proteome</keyword>
<evidence type="ECO:0000313" key="3">
    <source>
        <dbReference type="Proteomes" id="UP000507470"/>
    </source>
</evidence>
<organism evidence="2 3">
    <name type="scientific">Mytilus coruscus</name>
    <name type="common">Sea mussel</name>
    <dbReference type="NCBI Taxonomy" id="42192"/>
    <lineage>
        <taxon>Eukaryota</taxon>
        <taxon>Metazoa</taxon>
        <taxon>Spiralia</taxon>
        <taxon>Lophotrochozoa</taxon>
        <taxon>Mollusca</taxon>
        <taxon>Bivalvia</taxon>
        <taxon>Autobranchia</taxon>
        <taxon>Pteriomorphia</taxon>
        <taxon>Mytilida</taxon>
        <taxon>Mytiloidea</taxon>
        <taxon>Mytilidae</taxon>
        <taxon>Mytilinae</taxon>
        <taxon>Mytilus</taxon>
    </lineage>
</organism>
<evidence type="ECO:0000313" key="2">
    <source>
        <dbReference type="EMBL" id="CAC5421129.1"/>
    </source>
</evidence>
<reference evidence="2 3" key="1">
    <citation type="submission" date="2020-06" db="EMBL/GenBank/DDBJ databases">
        <authorList>
            <person name="Li R."/>
            <person name="Bekaert M."/>
        </authorList>
    </citation>
    <scope>NUCLEOTIDE SEQUENCE [LARGE SCALE GENOMIC DNA]</scope>
    <source>
        <strain evidence="3">wild</strain>
    </source>
</reference>
<dbReference type="Proteomes" id="UP000507470">
    <property type="component" value="Unassembled WGS sequence"/>
</dbReference>
<accession>A0A6J8EKI8</accession>
<sequence length="243" mass="27926">MAFKKYKKDSSLILSDVLFQENEGSTDDLRKGLNRIVPHDSGDHSLCTDMEWCTYKDDPVNFKYKSLHGRKCLSNDALNSELRELVQQYNRRAESLQNMGSTQANENFNQIFESKCPKARSYGGSSSFNSRLSAAVLQKNGYTWLSMRRIENKKNRKKAHHSSSVKDGTTYEQETEVNDNACDIQQIPFPLTLSNSDQYIVFDLEKQVFPEIVTSLSWQLSVDQTYSRDISCQDVIFQMKLAK</sequence>
<feature type="region of interest" description="Disordered" evidence="1">
    <location>
        <begin position="153"/>
        <end position="172"/>
    </location>
</feature>
<dbReference type="AlphaFoldDB" id="A0A6J8EKI8"/>
<evidence type="ECO:0000256" key="1">
    <source>
        <dbReference type="SAM" id="MobiDB-lite"/>
    </source>
</evidence>
<name>A0A6J8EKI8_MYTCO</name>
<proteinExistence type="predicted"/>
<feature type="compositionally biased region" description="Basic residues" evidence="1">
    <location>
        <begin position="154"/>
        <end position="163"/>
    </location>
</feature>